<comment type="caution">
    <text evidence="6">The sequence shown here is derived from an EMBL/GenBank/DDBJ whole genome shotgun (WGS) entry which is preliminary data.</text>
</comment>
<feature type="domain" description="WDR19 first beta-propeller" evidence="5">
    <location>
        <begin position="971"/>
        <end position="1122"/>
    </location>
</feature>
<dbReference type="PANTHER" id="PTHR22847:SF637">
    <property type="entry name" value="WD REPEAT DOMAIN 5B"/>
    <property type="match status" value="1"/>
</dbReference>
<dbReference type="InterPro" id="IPR057855">
    <property type="entry name" value="Beta-prop_WDR19_1st"/>
</dbReference>
<keyword evidence="2" id="KW-0677">Repeat</keyword>
<dbReference type="InterPro" id="IPR036322">
    <property type="entry name" value="WD40_repeat_dom_sf"/>
</dbReference>
<accession>A0ABQ2LNA3</accession>
<dbReference type="InterPro" id="IPR001680">
    <property type="entry name" value="WD40_rpt"/>
</dbReference>
<feature type="repeat" description="WD" evidence="3">
    <location>
        <begin position="971"/>
        <end position="1001"/>
    </location>
</feature>
<name>A0ABQ2LNA3_9ACTN</name>
<feature type="repeat" description="WD" evidence="3">
    <location>
        <begin position="623"/>
        <end position="664"/>
    </location>
</feature>
<dbReference type="InterPro" id="IPR027417">
    <property type="entry name" value="P-loop_NTPase"/>
</dbReference>
<dbReference type="Pfam" id="PF20703">
    <property type="entry name" value="nSTAND1"/>
    <property type="match status" value="1"/>
</dbReference>
<feature type="repeat" description="WD" evidence="3">
    <location>
        <begin position="834"/>
        <end position="875"/>
    </location>
</feature>
<feature type="repeat" description="WD" evidence="3">
    <location>
        <begin position="793"/>
        <end position="824"/>
    </location>
</feature>
<dbReference type="PROSITE" id="PS00678">
    <property type="entry name" value="WD_REPEATS_1"/>
    <property type="match status" value="4"/>
</dbReference>
<protein>
    <recommendedName>
        <fullName evidence="8">Orc1-like AAA ATPase domain-containing protein</fullName>
    </recommendedName>
</protein>
<evidence type="ECO:0000256" key="1">
    <source>
        <dbReference type="ARBA" id="ARBA00022574"/>
    </source>
</evidence>
<dbReference type="Pfam" id="PF00400">
    <property type="entry name" value="WD40"/>
    <property type="match status" value="10"/>
</dbReference>
<keyword evidence="7" id="KW-1185">Reference proteome</keyword>
<evidence type="ECO:0000313" key="7">
    <source>
        <dbReference type="Proteomes" id="UP000656881"/>
    </source>
</evidence>
<dbReference type="EMBL" id="BMNG01000003">
    <property type="protein sequence ID" value="GGO39754.1"/>
    <property type="molecule type" value="Genomic_DNA"/>
</dbReference>
<evidence type="ECO:0000256" key="3">
    <source>
        <dbReference type="PROSITE-ProRule" id="PRU00221"/>
    </source>
</evidence>
<evidence type="ECO:0008006" key="8">
    <source>
        <dbReference type="Google" id="ProtNLM"/>
    </source>
</evidence>
<dbReference type="PANTHER" id="PTHR22847">
    <property type="entry name" value="WD40 REPEAT PROTEIN"/>
    <property type="match status" value="1"/>
</dbReference>
<feature type="repeat" description="WD" evidence="3">
    <location>
        <begin position="581"/>
        <end position="622"/>
    </location>
</feature>
<dbReference type="InterPro" id="IPR019775">
    <property type="entry name" value="WD40_repeat_CS"/>
</dbReference>
<dbReference type="InterPro" id="IPR049052">
    <property type="entry name" value="nSTAND1"/>
</dbReference>
<organism evidence="6 7">
    <name type="scientific">Streptomyces lasiicapitis</name>
    <dbReference type="NCBI Taxonomy" id="1923961"/>
    <lineage>
        <taxon>Bacteria</taxon>
        <taxon>Bacillati</taxon>
        <taxon>Actinomycetota</taxon>
        <taxon>Actinomycetes</taxon>
        <taxon>Kitasatosporales</taxon>
        <taxon>Streptomycetaceae</taxon>
        <taxon>Streptomyces</taxon>
    </lineage>
</organism>
<keyword evidence="1 3" id="KW-0853">WD repeat</keyword>
<dbReference type="SMART" id="SM00320">
    <property type="entry name" value="WD40"/>
    <property type="match status" value="14"/>
</dbReference>
<dbReference type="InterPro" id="IPR015943">
    <property type="entry name" value="WD40/YVTN_repeat-like_dom_sf"/>
</dbReference>
<dbReference type="PROSITE" id="PS50082">
    <property type="entry name" value="WD_REPEATS_2"/>
    <property type="match status" value="12"/>
</dbReference>
<dbReference type="PROSITE" id="PS50294">
    <property type="entry name" value="WD_REPEATS_REGION"/>
    <property type="match status" value="10"/>
</dbReference>
<feature type="repeat" description="WD" evidence="3">
    <location>
        <begin position="917"/>
        <end position="958"/>
    </location>
</feature>
<dbReference type="SUPFAM" id="SSF52540">
    <property type="entry name" value="P-loop containing nucleoside triphosphate hydrolases"/>
    <property type="match status" value="1"/>
</dbReference>
<evidence type="ECO:0000256" key="2">
    <source>
        <dbReference type="ARBA" id="ARBA00022737"/>
    </source>
</evidence>
<sequence>MLVAALMGLAANYATSRTDQVPWVLRVLRDWSLPLLGLAVLLLVAGQVWLHLLERPAPGRPAWDASQPPYPGLEAFTEDDAGVFFGRDREIAELVARLHPVSAVAAARRCVAVIGPSGSGKSSLVRAGLLPALAARRGRWVVVPPFSPGADPVAGLASGLAEVGRLRGSRTVRGGRTAPALLVVDQLEELLTLAGEREREAFLGRVAQALEADPHLWVVATLRSDFLTEFLETGHAVLVQQPVLIGTLGRAELFDVIEKPGERAGLAFPPALVARMVDDTGGGDALPLLAYTLQALFLRARGRSADVVTEDDYRQLGGVAGALSDQADRIHAELCVADAGAAVLPTLLKFVSLEHGEPTRRRVARGDLAAGERAVVEAFVAGRLLTGDGDVLDVAHEALFRRWAPLRDAVAAGAEVLRRRTELERAARDWVSAGWRDAYLLSGERLAVAREWVGEAPEVFAGVSVVIDFLDVSELHDSAALERMADAVARRAIEVASRDPELAVLAAIAAVEECAPTSLARQALHAALNVARRCAVFRGHEQDINCVAWSPGGAWLATASDDGTVRVWDPEGRVEPVVLTRAGGGDRMQVLAWSPDGRKIAAGSRDRTITVWKVRTRAELGLFVGHGAPVGSVSWAPDGGRLVSAGTDHVVHFWNAGTYAETAASTNGERLGWNVAWSPDGRWIAGSSADGTVAVWAPARRALRALAGHDGAVAALAWSPDGCRLASVSEDRTARVWNMGRYWQAEGMGPAYTFETLEPLSCVAWSSDGERIAVGDDRTIRMWTLDTREELALLGHGDSVNSVAWHADRIASVSRDRTLALWDVHAPGGQLATLRGHQGCVTSVGWSRSGTHLVTGSADGTVNIWDVAQGRVSATTHSGQEVGGAAFSPDGTRIAVADHSGHAFLWRPPEVTADTFLDGHREAVTSLAWSPDGTRIATTSRDGTSRIWDASDGRELMTLNAPGRYWLGGAAWSPDGRYLATSATDKAFRVWDVERGEPVATIEGHTDYVWRIAWSPDGRRIATGSRDRTVRLWDPFEGTELRKMTGHTDRVQGIGWSPDGTRLATASWDRTVRLWDPDEGRELAVIGVHDDQVNGLAWSPDGTRLATVSRDRTVRIWNPTTDLNPLLERARSRVFRDLTDEERRSLLLPARRRT</sequence>
<dbReference type="Proteomes" id="UP000656881">
    <property type="component" value="Unassembled WGS sequence"/>
</dbReference>
<feature type="repeat" description="WD" evidence="3">
    <location>
        <begin position="537"/>
        <end position="569"/>
    </location>
</feature>
<proteinExistence type="predicted"/>
<dbReference type="Gene3D" id="2.130.10.10">
    <property type="entry name" value="YVTN repeat-like/Quinoprotein amine dehydrogenase"/>
    <property type="match status" value="5"/>
</dbReference>
<dbReference type="Gene3D" id="3.40.50.300">
    <property type="entry name" value="P-loop containing nucleotide triphosphate hydrolases"/>
    <property type="match status" value="1"/>
</dbReference>
<feature type="repeat" description="WD" evidence="3">
    <location>
        <begin position="1044"/>
        <end position="1085"/>
    </location>
</feature>
<dbReference type="CDD" id="cd00200">
    <property type="entry name" value="WD40"/>
    <property type="match status" value="2"/>
</dbReference>
<dbReference type="SUPFAM" id="SSF50978">
    <property type="entry name" value="WD40 repeat-like"/>
    <property type="match status" value="2"/>
</dbReference>
<evidence type="ECO:0000259" key="4">
    <source>
        <dbReference type="Pfam" id="PF20703"/>
    </source>
</evidence>
<feature type="domain" description="Novel STAND NTPase 1" evidence="4">
    <location>
        <begin position="69"/>
        <end position="434"/>
    </location>
</feature>
<feature type="repeat" description="WD" evidence="3">
    <location>
        <begin position="706"/>
        <end position="739"/>
    </location>
</feature>
<dbReference type="Pfam" id="PF23389">
    <property type="entry name" value="Beta-prop_WDR19_1st"/>
    <property type="match status" value="1"/>
</dbReference>
<feature type="repeat" description="WD" evidence="3">
    <location>
        <begin position="1002"/>
        <end position="1043"/>
    </location>
</feature>
<evidence type="ECO:0000259" key="5">
    <source>
        <dbReference type="Pfam" id="PF23389"/>
    </source>
</evidence>
<evidence type="ECO:0000313" key="6">
    <source>
        <dbReference type="EMBL" id="GGO39754.1"/>
    </source>
</evidence>
<gene>
    <name evidence="6" type="ORF">GCM10012286_16910</name>
</gene>
<reference evidence="7" key="1">
    <citation type="journal article" date="2019" name="Int. J. Syst. Evol. Microbiol.">
        <title>The Global Catalogue of Microorganisms (GCM) 10K type strain sequencing project: providing services to taxonomists for standard genome sequencing and annotation.</title>
        <authorList>
            <consortium name="The Broad Institute Genomics Platform"/>
            <consortium name="The Broad Institute Genome Sequencing Center for Infectious Disease"/>
            <person name="Wu L."/>
            <person name="Ma J."/>
        </authorList>
    </citation>
    <scope>NUCLEOTIDE SEQUENCE [LARGE SCALE GENOMIC DNA]</scope>
    <source>
        <strain evidence="7">CGMCC 4.7349</strain>
    </source>
</reference>
<feature type="repeat" description="WD" evidence="3">
    <location>
        <begin position="675"/>
        <end position="696"/>
    </location>
</feature>
<dbReference type="PRINTS" id="PR00320">
    <property type="entry name" value="GPROTEINBRPT"/>
</dbReference>
<feature type="repeat" description="WD" evidence="3">
    <location>
        <begin position="1086"/>
        <end position="1118"/>
    </location>
</feature>
<dbReference type="InterPro" id="IPR020472">
    <property type="entry name" value="WD40_PAC1"/>
</dbReference>